<organism evidence="4 5">
    <name type="scientific">Brachybacterium hainanense</name>
    <dbReference type="NCBI Taxonomy" id="1541174"/>
    <lineage>
        <taxon>Bacteria</taxon>
        <taxon>Bacillati</taxon>
        <taxon>Actinomycetota</taxon>
        <taxon>Actinomycetes</taxon>
        <taxon>Micrococcales</taxon>
        <taxon>Dermabacteraceae</taxon>
        <taxon>Brachybacterium</taxon>
    </lineage>
</organism>
<dbReference type="InterPro" id="IPR000362">
    <property type="entry name" value="Fumarate_lyase_fam"/>
</dbReference>
<keyword evidence="5" id="KW-1185">Reference proteome</keyword>
<name>A0ABV6REJ9_9MICO</name>
<dbReference type="InterPro" id="IPR008948">
    <property type="entry name" value="L-Aspartase-like"/>
</dbReference>
<proteinExistence type="predicted"/>
<feature type="compositionally biased region" description="Basic and acidic residues" evidence="2">
    <location>
        <begin position="19"/>
        <end position="29"/>
    </location>
</feature>
<sequence length="480" mass="51699">MLHIPSARGASEMRPGQDPAREPLLEEPRMSATPAPTHIDLPELFTRRATLERWLAVEAALSRAQAAHGVIPAQAADRIEACANLGSVDIDEVTRRQSETGHTMMGLVLALSDAVGDEHGGWVHWGATTQNVEQTAHVLAVRDAHVELLARLGRVLAALASLAEEHAETTMAGRTHWRQALPITFGYKVSAWIDALLRSKERMAECEKRLFTAMAGGAVGTFASMGPIGPAVQDEFAARLGLRPMPVPNRSLQDPFAEYVGILALLCASLTAIGDEIALLMSDEFDELAEPTFAGQVGSSTMPQKRNPGKCGEITIVASQVMALVPLALQGVQHSHEVEGARSVIVERAVEQAIMGTGRGLTLVAEVLEGLEVRTEAMTRNLEISRGLIVAEALMLGLAGKTGRQRAHHLVHEIAERSQDDGRPFDDALRADPRVAELATPEELERWLDPSQYSGLSADIARSTAARAREAIERNGESPC</sequence>
<dbReference type="RefSeq" id="WP_376981977.1">
    <property type="nucleotide sequence ID" value="NZ_JBHLSV010000020.1"/>
</dbReference>
<dbReference type="PANTHER" id="PTHR43172">
    <property type="entry name" value="ADENYLOSUCCINATE LYASE"/>
    <property type="match status" value="1"/>
</dbReference>
<dbReference type="Gene3D" id="1.10.40.30">
    <property type="entry name" value="Fumarase/aspartase (C-terminal domain)"/>
    <property type="match status" value="1"/>
</dbReference>
<dbReference type="Pfam" id="PF10397">
    <property type="entry name" value="ADSL_C"/>
    <property type="match status" value="1"/>
</dbReference>
<evidence type="ECO:0000259" key="3">
    <source>
        <dbReference type="SMART" id="SM00998"/>
    </source>
</evidence>
<gene>
    <name evidence="4" type="ORF">ACFFF6_14550</name>
</gene>
<evidence type="ECO:0000313" key="4">
    <source>
        <dbReference type="EMBL" id="MFC0675181.1"/>
    </source>
</evidence>
<dbReference type="SMART" id="SM00998">
    <property type="entry name" value="ADSL_C"/>
    <property type="match status" value="1"/>
</dbReference>
<reference evidence="4 5" key="1">
    <citation type="submission" date="2024-09" db="EMBL/GenBank/DDBJ databases">
        <authorList>
            <person name="Sun Q."/>
            <person name="Mori K."/>
        </authorList>
    </citation>
    <scope>NUCLEOTIDE SEQUENCE [LARGE SCALE GENOMIC DNA]</scope>
    <source>
        <strain evidence="4 5">CICC 10874</strain>
    </source>
</reference>
<dbReference type="PRINTS" id="PR00149">
    <property type="entry name" value="FUMRATELYASE"/>
</dbReference>
<dbReference type="GO" id="GO:0016829">
    <property type="term" value="F:lyase activity"/>
    <property type="evidence" value="ECO:0007669"/>
    <property type="project" value="UniProtKB-KW"/>
</dbReference>
<dbReference type="PRINTS" id="PR00145">
    <property type="entry name" value="ARGSUCLYASE"/>
</dbReference>
<dbReference type="InterPro" id="IPR020557">
    <property type="entry name" value="Fumarate_lyase_CS"/>
</dbReference>
<dbReference type="InterPro" id="IPR019468">
    <property type="entry name" value="AdenyloSucc_lyase_C"/>
</dbReference>
<dbReference type="Pfam" id="PF00206">
    <property type="entry name" value="Lyase_1"/>
    <property type="match status" value="1"/>
</dbReference>
<dbReference type="Gene3D" id="1.20.200.10">
    <property type="entry name" value="Fumarase/aspartase (Central domain)"/>
    <property type="match status" value="1"/>
</dbReference>
<dbReference type="Gene3D" id="1.10.275.10">
    <property type="entry name" value="Fumarase/aspartase (N-terminal domain)"/>
    <property type="match status" value="1"/>
</dbReference>
<dbReference type="Proteomes" id="UP001589793">
    <property type="component" value="Unassembled WGS sequence"/>
</dbReference>
<dbReference type="CDD" id="cd01597">
    <property type="entry name" value="pCLME"/>
    <property type="match status" value="1"/>
</dbReference>
<dbReference type="InterPro" id="IPR022761">
    <property type="entry name" value="Fumarate_lyase_N"/>
</dbReference>
<comment type="caution">
    <text evidence="4">The sequence shown here is derived from an EMBL/GenBank/DDBJ whole genome shotgun (WGS) entry which is preliminary data.</text>
</comment>
<evidence type="ECO:0000256" key="2">
    <source>
        <dbReference type="SAM" id="MobiDB-lite"/>
    </source>
</evidence>
<dbReference type="EMBL" id="JBHLSV010000020">
    <property type="protein sequence ID" value="MFC0675181.1"/>
    <property type="molecule type" value="Genomic_DNA"/>
</dbReference>
<accession>A0ABV6REJ9</accession>
<keyword evidence="1 4" id="KW-0456">Lyase</keyword>
<evidence type="ECO:0000313" key="5">
    <source>
        <dbReference type="Proteomes" id="UP001589793"/>
    </source>
</evidence>
<dbReference type="PANTHER" id="PTHR43172:SF1">
    <property type="entry name" value="ADENYLOSUCCINATE LYASE"/>
    <property type="match status" value="1"/>
</dbReference>
<evidence type="ECO:0000256" key="1">
    <source>
        <dbReference type="ARBA" id="ARBA00023239"/>
    </source>
</evidence>
<dbReference type="PROSITE" id="PS00163">
    <property type="entry name" value="FUMARATE_LYASES"/>
    <property type="match status" value="1"/>
</dbReference>
<dbReference type="SUPFAM" id="SSF48557">
    <property type="entry name" value="L-aspartase-like"/>
    <property type="match status" value="1"/>
</dbReference>
<protein>
    <submittedName>
        <fullName evidence="4">Adenylosuccinate lyase family protein</fullName>
    </submittedName>
</protein>
<dbReference type="InterPro" id="IPR024083">
    <property type="entry name" value="Fumarase/histidase_N"/>
</dbReference>
<feature type="region of interest" description="Disordered" evidence="2">
    <location>
        <begin position="1"/>
        <end position="41"/>
    </location>
</feature>
<feature type="domain" description="Adenylosuccinate lyase C-terminal" evidence="3">
    <location>
        <begin position="386"/>
        <end position="465"/>
    </location>
</feature>